<keyword evidence="2" id="KW-1185">Reference proteome</keyword>
<gene>
    <name evidence="1" type="ORF">DFO77_10757</name>
</gene>
<name>A0A368V6L7_9BACT</name>
<comment type="caution">
    <text evidence="1">The sequence shown here is derived from an EMBL/GenBank/DDBJ whole genome shotgun (WGS) entry which is preliminary data.</text>
</comment>
<reference evidence="1 2" key="1">
    <citation type="submission" date="2018-07" db="EMBL/GenBank/DDBJ databases">
        <title>Freshwater and sediment microbial communities from various areas in North America, analyzing microbe dynamics in response to fracking.</title>
        <authorList>
            <person name="Lamendella R."/>
        </authorList>
    </citation>
    <scope>NUCLEOTIDE SEQUENCE [LARGE SCALE GENOMIC DNA]</scope>
    <source>
        <strain evidence="1 2">160A</strain>
    </source>
</reference>
<accession>A0A368V6L7</accession>
<dbReference type="AlphaFoldDB" id="A0A368V6L7"/>
<protein>
    <submittedName>
        <fullName evidence="1">Uncharacterized protein DUF4276</fullName>
    </submittedName>
</protein>
<dbReference type="Pfam" id="PF14103">
    <property type="entry name" value="DUF4276"/>
    <property type="match status" value="1"/>
</dbReference>
<evidence type="ECO:0000313" key="1">
    <source>
        <dbReference type="EMBL" id="RCW36766.1"/>
    </source>
</evidence>
<dbReference type="Proteomes" id="UP000252733">
    <property type="component" value="Unassembled WGS sequence"/>
</dbReference>
<dbReference type="InterPro" id="IPR025455">
    <property type="entry name" value="DUF4276"/>
</dbReference>
<organism evidence="1 2">
    <name type="scientific">Marinilabilia salmonicolor</name>
    <dbReference type="NCBI Taxonomy" id="989"/>
    <lineage>
        <taxon>Bacteria</taxon>
        <taxon>Pseudomonadati</taxon>
        <taxon>Bacteroidota</taxon>
        <taxon>Bacteroidia</taxon>
        <taxon>Marinilabiliales</taxon>
        <taxon>Marinilabiliaceae</taxon>
        <taxon>Marinilabilia</taxon>
    </lineage>
</organism>
<proteinExistence type="predicted"/>
<dbReference type="EMBL" id="QPIZ01000007">
    <property type="protein sequence ID" value="RCW36766.1"/>
    <property type="molecule type" value="Genomic_DNA"/>
</dbReference>
<evidence type="ECO:0000313" key="2">
    <source>
        <dbReference type="Proteomes" id="UP000252733"/>
    </source>
</evidence>
<sequence length="223" mass="26202">MKTSMKRVFIICEGPTEKEFCKDVLEPFFIEKNISVQMPLIKKSGGGIVPWVNLKNQIETLLKHDNSAFVTTLIDYYGIPERFKYPEWKTACKELNKSKRMSILEKGMKNDVAENLRNRFLPYLQLHEFEGLLFSDINVLKSNFPVSEIKDYQIFEKIFEEYPNPEEINDRPESAPSKRLLYHLKDYDKVVMGPILAHETGLTILREKCLRFNQWLENIENCS</sequence>